<dbReference type="EMBL" id="LAZR01000271">
    <property type="protein sequence ID" value="KKN77921.1"/>
    <property type="molecule type" value="Genomic_DNA"/>
</dbReference>
<organism evidence="1">
    <name type="scientific">marine sediment metagenome</name>
    <dbReference type="NCBI Taxonomy" id="412755"/>
    <lineage>
        <taxon>unclassified sequences</taxon>
        <taxon>metagenomes</taxon>
        <taxon>ecological metagenomes</taxon>
    </lineage>
</organism>
<name>A0A0F9VWT8_9ZZZZ</name>
<dbReference type="AlphaFoldDB" id="A0A0F9VWT8"/>
<comment type="caution">
    <text evidence="1">The sequence shown here is derived from an EMBL/GenBank/DDBJ whole genome shotgun (WGS) entry which is preliminary data.</text>
</comment>
<reference evidence="1" key="1">
    <citation type="journal article" date="2015" name="Nature">
        <title>Complex archaea that bridge the gap between prokaryotes and eukaryotes.</title>
        <authorList>
            <person name="Spang A."/>
            <person name="Saw J.H."/>
            <person name="Jorgensen S.L."/>
            <person name="Zaremba-Niedzwiedzka K."/>
            <person name="Martijn J."/>
            <person name="Lind A.E."/>
            <person name="van Eijk R."/>
            <person name="Schleper C."/>
            <person name="Guy L."/>
            <person name="Ettema T.J."/>
        </authorList>
    </citation>
    <scope>NUCLEOTIDE SEQUENCE</scope>
</reference>
<evidence type="ECO:0000313" key="1">
    <source>
        <dbReference type="EMBL" id="KKN77921.1"/>
    </source>
</evidence>
<protein>
    <submittedName>
        <fullName evidence="1">Uncharacterized protein</fullName>
    </submittedName>
</protein>
<gene>
    <name evidence="1" type="ORF">LCGC14_0354860</name>
</gene>
<sequence length="200" mass="21770">MPDDKHTPGPLTVCNRGECTCLQIWCPDHPVAEVTHGDWGDDYPALRFVGNSSLDHKVEAYMEQITYGSIGRETAKANAIRLVACWNACDSISTEALEGGVVGEMREALELATHELNAIRARDGAPQHIEWDRGDPAQVSSCTDEWWDELTEKCLAVLAKAKPATGRKPGVVVTDGNTIRDYAKPTGGDSVKFKETDDGS</sequence>
<accession>A0A0F9VWT8</accession>
<proteinExistence type="predicted"/>